<accession>A0AC61RZ85</accession>
<name>A0AC61RZ85_9FIRM</name>
<keyword evidence="1" id="KW-0378">Hydrolase</keyword>
<evidence type="ECO:0000313" key="1">
    <source>
        <dbReference type="EMBL" id="TGY97111.1"/>
    </source>
</evidence>
<sequence length="213" mass="24575">MKKGIIFDLDGTLWDSSEGVAASWEKALEEHFDIEKVITADMIQEVMGKSMYEIADILFSEFPLKERREMLTYCCKRENEYIRSHGGTLMPGLEETLQNLKDKGYHLFIVSNCQAGYIEVFLEYHKLEKYFDDFESFGRTGREKGRNIRTVIERNQLEQSIYVGDIQGDYYAAVEAEVPFIHARTGYGAVQEKVPYITELSQLPVLVEEILGE</sequence>
<dbReference type="Proteomes" id="UP000304953">
    <property type="component" value="Unassembled WGS sequence"/>
</dbReference>
<protein>
    <submittedName>
        <fullName evidence="1">HAD family hydrolase</fullName>
    </submittedName>
</protein>
<organism evidence="1 2">
    <name type="scientific">Petralouisia muris</name>
    <dbReference type="NCBI Taxonomy" id="3032872"/>
    <lineage>
        <taxon>Bacteria</taxon>
        <taxon>Bacillati</taxon>
        <taxon>Bacillota</taxon>
        <taxon>Clostridia</taxon>
        <taxon>Lachnospirales</taxon>
        <taxon>Lachnospiraceae</taxon>
        <taxon>Petralouisia</taxon>
    </lineage>
</organism>
<evidence type="ECO:0000313" key="2">
    <source>
        <dbReference type="Proteomes" id="UP000304953"/>
    </source>
</evidence>
<dbReference type="EMBL" id="SRYA01000010">
    <property type="protein sequence ID" value="TGY97111.1"/>
    <property type="molecule type" value="Genomic_DNA"/>
</dbReference>
<gene>
    <name evidence="1" type="ORF">E5329_06585</name>
</gene>
<proteinExistence type="predicted"/>
<reference evidence="1" key="1">
    <citation type="submission" date="2019-04" db="EMBL/GenBank/DDBJ databases">
        <title>Microbes associate with the intestines of laboratory mice.</title>
        <authorList>
            <person name="Navarre W."/>
            <person name="Wong E."/>
            <person name="Huang K."/>
            <person name="Tropini C."/>
            <person name="Ng K."/>
            <person name="Yu B."/>
        </authorList>
    </citation>
    <scope>NUCLEOTIDE SEQUENCE</scope>
    <source>
        <strain evidence="1">NM01_1-7b</strain>
    </source>
</reference>
<keyword evidence="2" id="KW-1185">Reference proteome</keyword>
<comment type="caution">
    <text evidence="1">The sequence shown here is derived from an EMBL/GenBank/DDBJ whole genome shotgun (WGS) entry which is preliminary data.</text>
</comment>